<evidence type="ECO:0000313" key="2">
    <source>
        <dbReference type="EMBL" id="GAT44258.1"/>
    </source>
</evidence>
<dbReference type="Pfam" id="PF18758">
    <property type="entry name" value="KDZ"/>
    <property type="match status" value="1"/>
</dbReference>
<evidence type="ECO:0000313" key="3">
    <source>
        <dbReference type="Proteomes" id="UP000815677"/>
    </source>
</evidence>
<reference evidence="2" key="1">
    <citation type="submission" date="2014-09" db="EMBL/GenBank/DDBJ databases">
        <title>Genome sequence of the luminous mushroom Mycena chlorophos for searching fungal bioluminescence genes.</title>
        <authorList>
            <person name="Tanaka Y."/>
            <person name="Kasuga D."/>
            <person name="Oba Y."/>
            <person name="Hase S."/>
            <person name="Sato K."/>
            <person name="Oba Y."/>
            <person name="Sakakibara Y."/>
        </authorList>
    </citation>
    <scope>NUCLEOTIDE SEQUENCE</scope>
</reference>
<protein>
    <submittedName>
        <fullName evidence="2">Uncharacterized protein</fullName>
    </submittedName>
</protein>
<proteinExistence type="predicted"/>
<gene>
    <name evidence="2" type="ORF">MCHLO_01896</name>
</gene>
<dbReference type="Proteomes" id="UP000815677">
    <property type="component" value="Unassembled WGS sequence"/>
</dbReference>
<evidence type="ECO:0000256" key="1">
    <source>
        <dbReference type="SAM" id="MobiDB-lite"/>
    </source>
</evidence>
<dbReference type="PANTHER" id="PTHR33104:SF2">
    <property type="entry name" value="CXC3 LIKE CYSTEINE CLUSTER DOMAIN-CONTAINING PROTEIN"/>
    <property type="match status" value="1"/>
</dbReference>
<dbReference type="EMBL" id="DF839603">
    <property type="protein sequence ID" value="GAT44258.1"/>
    <property type="molecule type" value="Genomic_DNA"/>
</dbReference>
<organism evidence="2 3">
    <name type="scientific">Mycena chlorophos</name>
    <name type="common">Agaric fungus</name>
    <name type="synonym">Agaricus chlorophos</name>
    <dbReference type="NCBI Taxonomy" id="658473"/>
    <lineage>
        <taxon>Eukaryota</taxon>
        <taxon>Fungi</taxon>
        <taxon>Dikarya</taxon>
        <taxon>Basidiomycota</taxon>
        <taxon>Agaricomycotina</taxon>
        <taxon>Agaricomycetes</taxon>
        <taxon>Agaricomycetidae</taxon>
        <taxon>Agaricales</taxon>
        <taxon>Marasmiineae</taxon>
        <taxon>Mycenaceae</taxon>
        <taxon>Mycena</taxon>
    </lineage>
</organism>
<dbReference type="InterPro" id="IPR040521">
    <property type="entry name" value="KDZ"/>
</dbReference>
<feature type="region of interest" description="Disordered" evidence="1">
    <location>
        <begin position="463"/>
        <end position="490"/>
    </location>
</feature>
<sequence>MDYIFASALRYISRLLRVIASYDITCQWSRHLPERLARLPPLVQLKIVMTLFRFVVPKMHIKGHVLICQLLFSLSFAAGSGQTDGEGIERMWALINGIVTSTWSCGPGSRADQLDDHWSFLNWKKLVGLPALLRGRLDAARTELAKQEEAFGEFTIRQLEHAPEWQRSVEEYERPVPEGVLRPDNPYELRVKGLSEKDVREMFAKQEAEDKAPKLHSVSPSAFVAFGLDLEEQQRDDTRRKIRVQAELHDAGSSSSRTNLAELRKQCIKDQASWRLLLATYSPASLVRLDKLDLAQDILVENVPLMMPSALSSAERQTGCRDGVVELEIALREAQCREALIYLQVHLHVKARLMLYKVVNARHQGANTRLRALINRNEGKIKLHAEKYQCAWRALVALLSRVPTTFPPLRRADIRCMHDGGFAADSSSAKRLEKEVRRLKRQAQLNSLGESLLVNGAAADDDFDDDDDLEEPGKEAQTAESGKEEEKVGESKRVMSWIWNTAGLGGTEAELKDALRVEWCKAFARVRRWREEVRMLEEDTRRYPVSLEHEANQWSEKLEGKMAYVAKQHDMYRVLVRRAAFIRTEVKPKRGSRRKIASGDLALRRDLEIDKESLEEGDAEDEG</sequence>
<dbReference type="PANTHER" id="PTHR33104">
    <property type="entry name" value="SI:DKEY-29D5.2"/>
    <property type="match status" value="1"/>
</dbReference>
<name>A0ABQ0KZB2_MYCCL</name>
<feature type="compositionally biased region" description="Basic and acidic residues" evidence="1">
    <location>
        <begin position="481"/>
        <end position="490"/>
    </location>
</feature>
<accession>A0ABQ0KZB2</accession>
<keyword evidence="3" id="KW-1185">Reference proteome</keyword>